<proteinExistence type="predicted"/>
<dbReference type="AlphaFoldDB" id="A0A0S4XEA4"/>
<dbReference type="EMBL" id="LN899822">
    <property type="protein sequence ID" value="CUV61513.1"/>
    <property type="molecule type" value="Genomic_DNA"/>
</dbReference>
<evidence type="ECO:0000313" key="2">
    <source>
        <dbReference type="EMBL" id="CUV61513.1"/>
    </source>
</evidence>
<organism evidence="2">
    <name type="scientific">Ralstonia solanacearum</name>
    <name type="common">Pseudomonas solanacearum</name>
    <dbReference type="NCBI Taxonomy" id="305"/>
    <lineage>
        <taxon>Bacteria</taxon>
        <taxon>Pseudomonadati</taxon>
        <taxon>Pseudomonadota</taxon>
        <taxon>Betaproteobacteria</taxon>
        <taxon>Burkholderiales</taxon>
        <taxon>Burkholderiaceae</taxon>
        <taxon>Ralstonia</taxon>
        <taxon>Ralstonia solanacearum species complex</taxon>
    </lineage>
</organism>
<reference evidence="2" key="1">
    <citation type="submission" date="2015-10" db="EMBL/GenBank/DDBJ databases">
        <authorList>
            <person name="Gilbert D.G."/>
        </authorList>
    </citation>
    <scope>NUCLEOTIDE SEQUENCE</scope>
    <source>
        <strain evidence="2">Phyl III-seqv23</strain>
    </source>
</reference>
<name>A0A0S4XEA4_RALSL</name>
<gene>
    <name evidence="2" type="ORF">RD1301_v1_1570002</name>
    <name evidence="1" type="ORF">TD1301_v1_3090005</name>
</gene>
<accession>A0A0S4XEA4</accession>
<sequence length="127" mass="14531">MRDWRFVQTRLHIDCGVHDRKLVCNRGTRRAYDVIDQQLTIHGSDGIHLDRLVVDDHEGRVLRSQQVVVRGIANGFASHGHLQSKGWISAAQRFRTDGAPYMPRKDVPIAAEAWRHHRSEKTPPVVP</sequence>
<dbReference type="EMBL" id="LN899825">
    <property type="protein sequence ID" value="CUV37267.1"/>
    <property type="molecule type" value="Genomic_DNA"/>
</dbReference>
<protein>
    <submittedName>
        <fullName evidence="2">Uncharacterized protein</fullName>
    </submittedName>
</protein>
<evidence type="ECO:0000313" key="1">
    <source>
        <dbReference type="EMBL" id="CUV37267.1"/>
    </source>
</evidence>